<organism evidence="2 3">
    <name type="scientific">Intestinimonas massiliensis</name>
    <name type="common">ex Afouda et al. 2020</name>
    <dbReference type="NCBI Taxonomy" id="1673721"/>
    <lineage>
        <taxon>Bacteria</taxon>
        <taxon>Bacillati</taxon>
        <taxon>Bacillota</taxon>
        <taxon>Clostridia</taxon>
        <taxon>Eubacteriales</taxon>
        <taxon>Intestinimonas</taxon>
    </lineage>
</organism>
<dbReference type="InterPro" id="IPR005149">
    <property type="entry name" value="Tscrpt_reg_PadR_N"/>
</dbReference>
<gene>
    <name evidence="2" type="ORF">NE579_04175</name>
</gene>
<comment type="caution">
    <text evidence="2">The sequence shown here is derived from an EMBL/GenBank/DDBJ whole genome shotgun (WGS) entry which is preliminary data.</text>
</comment>
<evidence type="ECO:0000259" key="1">
    <source>
        <dbReference type="Pfam" id="PF03551"/>
    </source>
</evidence>
<protein>
    <submittedName>
        <fullName evidence="2">PadR family transcriptional regulator</fullName>
    </submittedName>
</protein>
<dbReference type="Proteomes" id="UP001204562">
    <property type="component" value="Unassembled WGS sequence"/>
</dbReference>
<name>A0AAW5JMA0_9FIRM</name>
<evidence type="ECO:0000313" key="3">
    <source>
        <dbReference type="Proteomes" id="UP001204562"/>
    </source>
</evidence>
<dbReference type="PANTHER" id="PTHR33169:SF14">
    <property type="entry name" value="TRANSCRIPTIONAL REGULATOR RV3488"/>
    <property type="match status" value="1"/>
</dbReference>
<dbReference type="InterPro" id="IPR052509">
    <property type="entry name" value="Metal_resp_DNA-bind_regulator"/>
</dbReference>
<accession>A0AAW5JMA0</accession>
<proteinExistence type="predicted"/>
<dbReference type="SUPFAM" id="SSF46785">
    <property type="entry name" value="Winged helix' DNA-binding domain"/>
    <property type="match status" value="1"/>
</dbReference>
<evidence type="ECO:0000313" key="2">
    <source>
        <dbReference type="EMBL" id="MCQ4769666.1"/>
    </source>
</evidence>
<dbReference type="InterPro" id="IPR036388">
    <property type="entry name" value="WH-like_DNA-bd_sf"/>
</dbReference>
<reference evidence="2" key="1">
    <citation type="submission" date="2022-06" db="EMBL/GenBank/DDBJ databases">
        <title>Isolation of gut microbiota from human fecal samples.</title>
        <authorList>
            <person name="Pamer E.G."/>
            <person name="Barat B."/>
            <person name="Waligurski E."/>
            <person name="Medina S."/>
            <person name="Paddock L."/>
            <person name="Mostad J."/>
        </authorList>
    </citation>
    <scope>NUCLEOTIDE SEQUENCE</scope>
    <source>
        <strain evidence="2">DFI.9.91</strain>
    </source>
</reference>
<dbReference type="Gene3D" id="1.10.10.10">
    <property type="entry name" value="Winged helix-like DNA-binding domain superfamily/Winged helix DNA-binding domain"/>
    <property type="match status" value="1"/>
</dbReference>
<dbReference type="PANTHER" id="PTHR33169">
    <property type="entry name" value="PADR-FAMILY TRANSCRIPTIONAL REGULATOR"/>
    <property type="match status" value="1"/>
</dbReference>
<dbReference type="RefSeq" id="WP_256303385.1">
    <property type="nucleotide sequence ID" value="NZ_JANFYS010000006.1"/>
</dbReference>
<sequence>MMPRNSDKTTKSGTTASINDQLKKATTEMLVLFVLRQKPMYTYEMMNTIERLSEGRLSFNTLYQAIYRLRDFGYISESDKVLSEDNRIRIYFSITEAGEGYLRDLRVEYQNFIDTISLIFSMDGRLDEGDGHEN</sequence>
<dbReference type="AlphaFoldDB" id="A0AAW5JMA0"/>
<dbReference type="InterPro" id="IPR036390">
    <property type="entry name" value="WH_DNA-bd_sf"/>
</dbReference>
<dbReference type="Pfam" id="PF03551">
    <property type="entry name" value="PadR"/>
    <property type="match status" value="1"/>
</dbReference>
<feature type="domain" description="Transcription regulator PadR N-terminal" evidence="1">
    <location>
        <begin position="31"/>
        <end position="103"/>
    </location>
</feature>
<dbReference type="EMBL" id="JANFYS010000006">
    <property type="protein sequence ID" value="MCQ4769666.1"/>
    <property type="molecule type" value="Genomic_DNA"/>
</dbReference>